<accession>A0ABP0KPS4</accession>
<proteinExistence type="predicted"/>
<reference evidence="1 2" key="1">
    <citation type="submission" date="2024-02" db="EMBL/GenBank/DDBJ databases">
        <authorList>
            <person name="Chen Y."/>
            <person name="Shah S."/>
            <person name="Dougan E. K."/>
            <person name="Thang M."/>
            <person name="Chan C."/>
        </authorList>
    </citation>
    <scope>NUCLEOTIDE SEQUENCE [LARGE SCALE GENOMIC DNA]</scope>
</reference>
<name>A0ABP0KPS4_9DINO</name>
<organism evidence="1 2">
    <name type="scientific">Durusdinium trenchii</name>
    <dbReference type="NCBI Taxonomy" id="1381693"/>
    <lineage>
        <taxon>Eukaryota</taxon>
        <taxon>Sar</taxon>
        <taxon>Alveolata</taxon>
        <taxon>Dinophyceae</taxon>
        <taxon>Suessiales</taxon>
        <taxon>Symbiodiniaceae</taxon>
        <taxon>Durusdinium</taxon>
    </lineage>
</organism>
<dbReference type="Proteomes" id="UP001642484">
    <property type="component" value="Unassembled WGS sequence"/>
</dbReference>
<comment type="caution">
    <text evidence="1">The sequence shown here is derived from an EMBL/GenBank/DDBJ whole genome shotgun (WGS) entry which is preliminary data.</text>
</comment>
<evidence type="ECO:0000313" key="2">
    <source>
        <dbReference type="Proteomes" id="UP001642484"/>
    </source>
</evidence>
<protein>
    <submittedName>
        <fullName evidence="1">Uncharacterized protein</fullName>
    </submittedName>
</protein>
<gene>
    <name evidence="1" type="ORF">CCMP2556_LOCUS16931</name>
</gene>
<dbReference type="EMBL" id="CAXAMN010009224">
    <property type="protein sequence ID" value="CAK9027939.1"/>
    <property type="molecule type" value="Genomic_DNA"/>
</dbReference>
<sequence length="506" mass="57320">MTFVCYLLWLPCVTVTADAPFGGWCPPAVPSDSCSSANASEEFTASLLNWDAFKALIWPTSISAFFLPLADTLRQMECTSIYWKHCDSSAAMKELCSLYEQILLAAPRVLQLDLSLLFSRCGGKHQDALGTLLAACETSTWSSVIWWSLRNLVHCLASSVKTGEEQETMLGMAMHYWHSPSQVCFRDDLIWWHEEPPELLEIIPDDAWVINLGASNGGCRRLLQSPGPPTRSNLFETQDPANCLLNRSHRASGIFFEGNKKDYMELEKALGNRSDLKLAEKTDPGHFKTLVRNYVAQQDARGVAGLERRAKDPLLLKVDVDNCDCCFLEVLLNDPPEGLRLRPAVIHVEVHPLVPPPIAYRPLRYSFGVGDSLLEIGPEHGRRGHFLHCSLTAFMELLLPLGYHLAHLLFNDAIFIREPMPSTSGKSLMERLKSANLAERLWYGSFFCHPLRPSPIEVHYMIEFQYDYRVWNDVSIPPKDRIELIRSYLDAWRVPRAFYTLYESIA</sequence>
<keyword evidence="2" id="KW-1185">Reference proteome</keyword>
<evidence type="ECO:0000313" key="1">
    <source>
        <dbReference type="EMBL" id="CAK9027939.1"/>
    </source>
</evidence>